<keyword evidence="12" id="KW-0378">Hydrolase</keyword>
<dbReference type="SMART" id="SM00343">
    <property type="entry name" value="ZnF_C2HC"/>
    <property type="match status" value="2"/>
</dbReference>
<keyword evidence="11 30" id="KW-0863">Zinc-finger</keyword>
<dbReference type="InterPro" id="IPR010661">
    <property type="entry name" value="RVT_thumb"/>
</dbReference>
<dbReference type="Gene3D" id="1.10.10.200">
    <property type="match status" value="1"/>
</dbReference>
<dbReference type="InterPro" id="IPR001878">
    <property type="entry name" value="Znf_CCHC"/>
</dbReference>
<dbReference type="InterPro" id="IPR012344">
    <property type="entry name" value="Matrix_HIV/RSV_N"/>
</dbReference>
<keyword evidence="19" id="KW-0233">DNA recombination</keyword>
<keyword evidence="18" id="KW-0238">DNA-binding</keyword>
<dbReference type="Pfam" id="PF02813">
    <property type="entry name" value="Retro_M"/>
    <property type="match status" value="1"/>
</dbReference>
<evidence type="ECO:0000256" key="7">
    <source>
        <dbReference type="ARBA" id="ARBA00022722"/>
    </source>
</evidence>
<dbReference type="InterPro" id="IPR001584">
    <property type="entry name" value="Integrase_cat-core"/>
</dbReference>
<dbReference type="GO" id="GO:0044423">
    <property type="term" value="C:virion component"/>
    <property type="evidence" value="ECO:0007669"/>
    <property type="project" value="UniProtKB-KW"/>
</dbReference>
<dbReference type="Gene3D" id="4.10.60.10">
    <property type="entry name" value="Zinc finger, CCHC-type"/>
    <property type="match status" value="1"/>
</dbReference>
<dbReference type="GO" id="GO:0044826">
    <property type="term" value="P:viral genome integration into host DNA"/>
    <property type="evidence" value="ECO:0007669"/>
    <property type="project" value="UniProtKB-KW"/>
</dbReference>
<dbReference type="PROSITE" id="PS51027">
    <property type="entry name" value="INTEGRASE_DBD"/>
    <property type="match status" value="1"/>
</dbReference>
<dbReference type="GO" id="GO:0015074">
    <property type="term" value="P:DNA integration"/>
    <property type="evidence" value="ECO:0007669"/>
    <property type="project" value="UniProtKB-KW"/>
</dbReference>
<keyword evidence="17 40" id="KW-0695">RNA-directed DNA polymerase</keyword>
<evidence type="ECO:0000256" key="3">
    <source>
        <dbReference type="ARBA" id="ARBA00004328"/>
    </source>
</evidence>
<feature type="domain" description="Integrase catalytic" evidence="38">
    <location>
        <begin position="1333"/>
        <end position="1496"/>
    </location>
</feature>
<keyword evidence="5" id="KW-0808">Transferase</keyword>
<evidence type="ECO:0000259" key="38">
    <source>
        <dbReference type="PROSITE" id="PS50994"/>
    </source>
</evidence>
<evidence type="ECO:0000256" key="11">
    <source>
        <dbReference type="ARBA" id="ARBA00022771"/>
    </source>
</evidence>
<dbReference type="InterPro" id="IPR003308">
    <property type="entry name" value="Integrase_Zn-bd_dom_N"/>
</dbReference>
<dbReference type="SUPFAM" id="SSF53098">
    <property type="entry name" value="Ribonuclease H-like"/>
    <property type="match status" value="2"/>
</dbReference>
<dbReference type="Pfam" id="PF06817">
    <property type="entry name" value="RVT_thumb"/>
    <property type="match status" value="1"/>
</dbReference>
<dbReference type="SUPFAM" id="SSF47353">
    <property type="entry name" value="Retrovirus capsid dimerization domain-like"/>
    <property type="match status" value="1"/>
</dbReference>
<comment type="function">
    <text evidence="27">Catalyzes viral DNA integration into the host chromosome, by performing a series of DNA cutting and joining reactions. This recombination event is an essential step in the viral replication cycle. Has a strong preference for using the 3'-OH at the viral DNA end as a nucleophile.</text>
</comment>
<dbReference type="Pfam" id="PF00098">
    <property type="entry name" value="zf-CCHC"/>
    <property type="match status" value="1"/>
</dbReference>
<evidence type="ECO:0000256" key="9">
    <source>
        <dbReference type="ARBA" id="ARBA00022758"/>
    </source>
</evidence>
<dbReference type="PROSITE" id="PS50878">
    <property type="entry name" value="RT_POL"/>
    <property type="match status" value="1"/>
</dbReference>
<dbReference type="GO" id="GO:0006508">
    <property type="term" value="P:proteolysis"/>
    <property type="evidence" value="ECO:0007669"/>
    <property type="project" value="InterPro"/>
</dbReference>
<comment type="subunit">
    <text evidence="29">Homodimer; further associates as a homooctamer.</text>
</comment>
<keyword evidence="20" id="KW-1179">Viral genome integration</keyword>
<dbReference type="InterPro" id="IPR043502">
    <property type="entry name" value="DNA/RNA_pol_sf"/>
</dbReference>
<protein>
    <recommendedName>
        <fullName evidence="4">Gag-Pol polyprotein</fullName>
    </recommendedName>
</protein>
<evidence type="ECO:0000256" key="21">
    <source>
        <dbReference type="ARBA" id="ARBA00023268"/>
    </source>
</evidence>
<dbReference type="PROSITE" id="PS50994">
    <property type="entry name" value="INTEGRASE"/>
    <property type="match status" value="1"/>
</dbReference>
<dbReference type="GO" id="GO:0003964">
    <property type="term" value="F:RNA-directed DNA polymerase activity"/>
    <property type="evidence" value="ECO:0007669"/>
    <property type="project" value="UniProtKB-KW"/>
</dbReference>
<comment type="function">
    <text evidence="26">Capsid protein p27: Self-associates to form the irregular polyhedron core composed of hexamers and pentamers, that encapsulates the genomic RNA-nucleocapsid complex. Assembles as a tube in vitro. Binds to inositol hexakisphosphate (IP6), which allows the assembly of the polyhedral capsid.</text>
</comment>
<feature type="domain" description="Integrase-type" evidence="35">
    <location>
        <begin position="1280"/>
        <end position="1321"/>
    </location>
</feature>
<evidence type="ECO:0000256" key="22">
    <source>
        <dbReference type="ARBA" id="ARBA00023296"/>
    </source>
</evidence>
<dbReference type="FunFam" id="3.30.420.10:FF:000184">
    <property type="entry name" value="Gag-Pol polyprotein"/>
    <property type="match status" value="1"/>
</dbReference>
<dbReference type="InterPro" id="IPR034170">
    <property type="entry name" value="Retropepsin-like_cat_dom"/>
</dbReference>
<feature type="domain" description="Reverse transcriptase" evidence="36">
    <location>
        <begin position="750"/>
        <end position="938"/>
    </location>
</feature>
<organismHost>
    <name type="scientific">Galliformes</name>
    <name type="common">landfowls</name>
    <dbReference type="NCBI Taxonomy" id="8976"/>
</organismHost>
<dbReference type="Gene3D" id="2.30.30.10">
    <property type="entry name" value="Integrase, C-terminal domain superfamily, retroviral"/>
    <property type="match status" value="1"/>
</dbReference>
<comment type="subunit">
    <text evidence="28">Heterodimer of alpha and beta subunits. Three forms of RT exist: alpha-alpha (alpha-Pol), beta-beta (beta-Pol), and alpha-beta, with the major form being the heterodimer. Both the polymerase and RNase H active sites are located in the alpha subunit of heterodimeric RT alpha-beta.</text>
</comment>
<dbReference type="FunFam" id="1.10.375.10:FF:000003">
    <property type="entry name" value="Gag polyprotein"/>
    <property type="match status" value="1"/>
</dbReference>
<dbReference type="GO" id="GO:0008270">
    <property type="term" value="F:zinc ion binding"/>
    <property type="evidence" value="ECO:0007669"/>
    <property type="project" value="UniProtKB-KW"/>
</dbReference>
<dbReference type="PROSITE" id="PS50879">
    <property type="entry name" value="RNASE_H_1"/>
    <property type="match status" value="1"/>
</dbReference>
<dbReference type="SUPFAM" id="SSF50122">
    <property type="entry name" value="DNA-binding domain of retroviral integrase"/>
    <property type="match status" value="1"/>
</dbReference>
<dbReference type="GO" id="GO:0004523">
    <property type="term" value="F:RNA-DNA hybrid ribonuclease activity"/>
    <property type="evidence" value="ECO:0007669"/>
    <property type="project" value="InterPro"/>
</dbReference>
<keyword evidence="10" id="KW-0255">Endonuclease</keyword>
<evidence type="ECO:0000259" key="37">
    <source>
        <dbReference type="PROSITE" id="PS50879"/>
    </source>
</evidence>
<dbReference type="FunFam" id="1.10.10.200:FF:000010">
    <property type="entry name" value="Gag-Pol polyprotein"/>
    <property type="match status" value="1"/>
</dbReference>
<dbReference type="PROSITE" id="PS00141">
    <property type="entry name" value="ASP_PROTEASE"/>
    <property type="match status" value="1"/>
</dbReference>
<evidence type="ECO:0000256" key="31">
    <source>
        <dbReference type="PROSITE-ProRule" id="PRU00506"/>
    </source>
</evidence>
<evidence type="ECO:0000259" key="35">
    <source>
        <dbReference type="PROSITE" id="PS50876"/>
    </source>
</evidence>
<dbReference type="PANTHER" id="PTHR41694:SF3">
    <property type="entry name" value="RNA-DIRECTED DNA POLYMERASE-RELATED"/>
    <property type="match status" value="1"/>
</dbReference>
<feature type="region of interest" description="Disordered" evidence="32">
    <location>
        <begin position="544"/>
        <end position="571"/>
    </location>
</feature>
<evidence type="ECO:0000313" key="40">
    <source>
        <dbReference type="EMBL" id="ATD50327.1"/>
    </source>
</evidence>
<evidence type="ECO:0000256" key="19">
    <source>
        <dbReference type="ARBA" id="ARBA00023172"/>
    </source>
</evidence>
<dbReference type="InterPro" id="IPR001969">
    <property type="entry name" value="Aspartic_peptidase_AS"/>
</dbReference>
<dbReference type="Pfam" id="PF00077">
    <property type="entry name" value="RVP"/>
    <property type="match status" value="1"/>
</dbReference>
<dbReference type="InterPro" id="IPR043128">
    <property type="entry name" value="Rev_trsase/Diguanyl_cyclase"/>
</dbReference>
<accession>A0A343K3W1</accession>
<feature type="region of interest" description="Disordered" evidence="32">
    <location>
        <begin position="1569"/>
        <end position="1603"/>
    </location>
</feature>
<dbReference type="InterPro" id="IPR002156">
    <property type="entry name" value="RNaseH_domain"/>
</dbReference>
<dbReference type="InterPro" id="IPR017856">
    <property type="entry name" value="Integrase-like_N"/>
</dbReference>
<evidence type="ECO:0000256" key="5">
    <source>
        <dbReference type="ARBA" id="ARBA00022679"/>
    </source>
</evidence>
<dbReference type="InterPro" id="IPR008919">
    <property type="entry name" value="Retrov_capsid_N"/>
</dbReference>
<evidence type="ECO:0000256" key="24">
    <source>
        <dbReference type="ARBA" id="ARBA00045783"/>
    </source>
</evidence>
<dbReference type="InterPro" id="IPR001995">
    <property type="entry name" value="Peptidase_A2_cat"/>
</dbReference>
<dbReference type="SUPFAM" id="SSF47836">
    <property type="entry name" value="Retroviral matrix proteins"/>
    <property type="match status" value="1"/>
</dbReference>
<dbReference type="InterPro" id="IPR036875">
    <property type="entry name" value="Znf_CCHC_sf"/>
</dbReference>
<dbReference type="InterPro" id="IPR001037">
    <property type="entry name" value="Integrase_C_retrovir"/>
</dbReference>
<evidence type="ECO:0000256" key="25">
    <source>
        <dbReference type="ARBA" id="ARBA00046834"/>
    </source>
</evidence>
<evidence type="ECO:0000256" key="2">
    <source>
        <dbReference type="ARBA" id="ARBA00001946"/>
    </source>
</evidence>
<dbReference type="InterPro" id="IPR036397">
    <property type="entry name" value="RNaseH_sf"/>
</dbReference>
<keyword evidence="9" id="KW-0688">Ribosomal frameshifting</keyword>
<comment type="function">
    <text evidence="24">Binds strongly to viral nucleic acids and promotes their packaging. Plays a role in the maturation-stabilization of the viral dimeric RNA via highly structured zinc-binding motifs.</text>
</comment>
<dbReference type="GO" id="GO:0006310">
    <property type="term" value="P:DNA recombination"/>
    <property type="evidence" value="ECO:0007669"/>
    <property type="project" value="UniProtKB-KW"/>
</dbReference>
<organism evidence="40">
    <name type="scientific">Avian leukosis virus</name>
    <name type="common">ALV</name>
    <dbReference type="NCBI Taxonomy" id="11864"/>
    <lineage>
        <taxon>Viruses</taxon>
        <taxon>Riboviria</taxon>
        <taxon>Pararnavirae</taxon>
        <taxon>Artverviricota</taxon>
        <taxon>Revtraviricetes</taxon>
        <taxon>Ortervirales</taxon>
        <taxon>Retroviridae</taxon>
        <taxon>Orthoretrovirinae</taxon>
        <taxon>Alpharetrovirus</taxon>
        <taxon>Alpharetrovirus avileu</taxon>
    </lineage>
</organism>
<keyword evidence="13" id="KW-0862">Zinc</keyword>
<feature type="domain" description="RNase H type-1" evidence="37">
    <location>
        <begin position="1149"/>
        <end position="1280"/>
    </location>
</feature>
<evidence type="ECO:0000256" key="29">
    <source>
        <dbReference type="ARBA" id="ARBA00065746"/>
    </source>
</evidence>
<dbReference type="GO" id="GO:0004190">
    <property type="term" value="F:aspartic-type endopeptidase activity"/>
    <property type="evidence" value="ECO:0007669"/>
    <property type="project" value="InterPro"/>
</dbReference>
<evidence type="ECO:0000256" key="15">
    <source>
        <dbReference type="ARBA" id="ARBA00022844"/>
    </source>
</evidence>
<dbReference type="Gene3D" id="3.30.70.270">
    <property type="match status" value="2"/>
</dbReference>
<evidence type="ECO:0000256" key="13">
    <source>
        <dbReference type="ARBA" id="ARBA00022833"/>
    </source>
</evidence>
<dbReference type="InterPro" id="IPR000477">
    <property type="entry name" value="RT_dom"/>
</dbReference>
<evidence type="ECO:0000256" key="30">
    <source>
        <dbReference type="PROSITE-ProRule" id="PRU00450"/>
    </source>
</evidence>
<dbReference type="InterPro" id="IPR012337">
    <property type="entry name" value="RNaseH-like_sf"/>
</dbReference>
<dbReference type="Pfam" id="PF00078">
    <property type="entry name" value="RVT_1"/>
    <property type="match status" value="1"/>
</dbReference>
<feature type="domain" description="Integrase-type" evidence="39">
    <location>
        <begin position="1502"/>
        <end position="1550"/>
    </location>
</feature>
<evidence type="ECO:0000256" key="10">
    <source>
        <dbReference type="ARBA" id="ARBA00022759"/>
    </source>
</evidence>
<dbReference type="Gene3D" id="3.10.10.10">
    <property type="entry name" value="HIV Type 1 Reverse Transcriptase, subunit A, domain 1"/>
    <property type="match status" value="1"/>
</dbReference>
<comment type="subcellular location">
    <subcellularLocation>
        <location evidence="3">Virion</location>
    </subcellularLocation>
</comment>
<feature type="region of interest" description="Disordered" evidence="32">
    <location>
        <begin position="128"/>
        <end position="150"/>
    </location>
</feature>
<dbReference type="GO" id="GO:0035613">
    <property type="term" value="F:RNA stem-loop binding"/>
    <property type="evidence" value="ECO:0007669"/>
    <property type="project" value="TreeGrafter"/>
</dbReference>
<dbReference type="SUPFAM" id="SSF47943">
    <property type="entry name" value="Retrovirus capsid protein, N-terminal core domain"/>
    <property type="match status" value="1"/>
</dbReference>
<proteinExistence type="predicted"/>
<dbReference type="SUPFAM" id="SSF46919">
    <property type="entry name" value="N-terminal Zn binding domain of HIV integrase"/>
    <property type="match status" value="1"/>
</dbReference>
<dbReference type="GO" id="GO:0075713">
    <property type="term" value="P:establishment of integrated proviral latency"/>
    <property type="evidence" value="ECO:0007669"/>
    <property type="project" value="UniProtKB-KW"/>
</dbReference>
<feature type="domain" description="CCHC-type" evidence="33">
    <location>
        <begin position="509"/>
        <end position="524"/>
    </location>
</feature>
<dbReference type="Pfam" id="PF00552">
    <property type="entry name" value="IN_DBD_C"/>
    <property type="match status" value="1"/>
</dbReference>
<dbReference type="InterPro" id="IPR008916">
    <property type="entry name" value="Retrov_capsid_C"/>
</dbReference>
<dbReference type="PROSITE" id="PS50876">
    <property type="entry name" value="ZF_INTEGRASE"/>
    <property type="match status" value="1"/>
</dbReference>
<feature type="region of interest" description="Disordered" evidence="32">
    <location>
        <begin position="181"/>
        <end position="217"/>
    </location>
</feature>
<evidence type="ECO:0000256" key="16">
    <source>
        <dbReference type="ARBA" id="ARBA00022908"/>
    </source>
</evidence>
<evidence type="ECO:0000259" key="36">
    <source>
        <dbReference type="PROSITE" id="PS50878"/>
    </source>
</evidence>
<dbReference type="InterPro" id="IPR021109">
    <property type="entry name" value="Peptidase_aspartic_dom_sf"/>
</dbReference>
<dbReference type="InterPro" id="IPR036862">
    <property type="entry name" value="Integrase_C_dom_sf_retrovir"/>
</dbReference>
<dbReference type="Gene3D" id="2.40.70.10">
    <property type="entry name" value="Acid Proteases"/>
    <property type="match status" value="1"/>
</dbReference>
<dbReference type="Pfam" id="PF00665">
    <property type="entry name" value="rve"/>
    <property type="match status" value="1"/>
</dbReference>
<evidence type="ECO:0000256" key="6">
    <source>
        <dbReference type="ARBA" id="ARBA00022695"/>
    </source>
</evidence>
<keyword evidence="8" id="KW-0479">Metal-binding</keyword>
<evidence type="ECO:0000256" key="4">
    <source>
        <dbReference type="ARBA" id="ARBA00018735"/>
    </source>
</evidence>
<keyword evidence="6" id="KW-0548">Nucleotidyltransferase</keyword>
<evidence type="ECO:0000256" key="26">
    <source>
        <dbReference type="ARBA" id="ARBA00056961"/>
    </source>
</evidence>
<keyword evidence="7" id="KW-0540">Nuclease</keyword>
<dbReference type="Gene3D" id="1.10.375.10">
    <property type="entry name" value="Human Immunodeficiency Virus Type 1 Capsid Protein"/>
    <property type="match status" value="1"/>
</dbReference>
<dbReference type="InterPro" id="IPR010999">
    <property type="entry name" value="Retrovr_matrix"/>
</dbReference>
<keyword evidence="21" id="KW-0511">Multifunctional enzyme</keyword>
<dbReference type="GO" id="GO:0003677">
    <property type="term" value="F:DNA binding"/>
    <property type="evidence" value="ECO:0007669"/>
    <property type="project" value="UniProtKB-KW"/>
</dbReference>
<dbReference type="Gene3D" id="1.10.150.90">
    <property type="entry name" value="Immunodeficiency lentiviruses, gag gene matrix protein p17"/>
    <property type="match status" value="1"/>
</dbReference>
<dbReference type="GO" id="GO:0075523">
    <property type="term" value="P:viral translational frameshifting"/>
    <property type="evidence" value="ECO:0007669"/>
    <property type="project" value="UniProtKB-KW"/>
</dbReference>
<dbReference type="Gene3D" id="1.10.1200.30">
    <property type="match status" value="1"/>
</dbReference>
<dbReference type="PANTHER" id="PTHR41694">
    <property type="entry name" value="ENDOGENOUS RETROVIRUS GROUP K MEMBER POL PROTEIN"/>
    <property type="match status" value="1"/>
</dbReference>
<evidence type="ECO:0000256" key="17">
    <source>
        <dbReference type="ARBA" id="ARBA00022918"/>
    </source>
</evidence>
<evidence type="ECO:0000259" key="34">
    <source>
        <dbReference type="PROSITE" id="PS50175"/>
    </source>
</evidence>
<evidence type="ECO:0000256" key="12">
    <source>
        <dbReference type="ARBA" id="ARBA00022801"/>
    </source>
</evidence>
<evidence type="ECO:0000256" key="27">
    <source>
        <dbReference type="ARBA" id="ARBA00057344"/>
    </source>
</evidence>
<evidence type="ECO:0000256" key="8">
    <source>
        <dbReference type="ARBA" id="ARBA00022723"/>
    </source>
</evidence>
<comment type="cofactor">
    <cofactor evidence="1">
        <name>Mn(2+)</name>
        <dbReference type="ChEBI" id="CHEBI:29035"/>
    </cofactor>
</comment>
<evidence type="ECO:0000256" key="1">
    <source>
        <dbReference type="ARBA" id="ARBA00001936"/>
    </source>
</evidence>
<sequence>MEAVIKVISSACKTYCGKTSPSKKEIGAMLSLLQKEGLLMSLSDLYSPGSWDPITAALTQRAMVLGKSGELKTWGLVLGALKAAREEQVTSEQAKFWLGLGGGRVSPPGPECIEKPATERRIDKGEEVGETTVQRDAKMAPEETATPKTVGTSCYHCGTAIGCNCATASAPPPPYVGSGLYPSLAGVGEQQGQGGDTPRGAEQPRAEPGHAGQAPGPALTDWARIREELASTGPPVVAMPVVIKTEGPAWTPLEPKLITRLADTVRTKGLRSPITMAEVEALMSSPLLPHDVTNLMRVILGPAPYALWMDAWGVQLQTVIAAATRDPRHPANGQGRGERTNLDRLKGLADGMAGNPEGQAALLRPGELVAITASALQAFREVARLAEPTDPWAEITQGPSESFVDFANRLIKAVEGSDLPPSARAPVIIDCFRQKSQPDIQQLIRAAPSTLTTPGEIIKYVLDRQKTAPLTDRGIAAAMSSAIQPLVMAVVNRERDGQTGSGGRARGLCYTCGSPGHYQAQCPKKRKSGNSRERCQLCDGMGHNAKQCRRRDGNQGQRPGRGLSSGPWPVSQQPAVSLAMTMEHKDRPLVRVILTNTGSHPVKQRSVYITALLDSGADITIISEEDWPTDWPVMEAANPQIHGIGGGIPMRKSRDMIEVGVINRDGSLERPLLLFPAVAMVRGSILGRDCLQGLGLRLTNLIGRATVLTVALHLAIPLKWKPDHTPVWIDQWPLPEGKLVALTQLVEKELQLGHIEPSLSCWNTPVFVIRKASGSYRLLHDLRAVNAKLVPFGAVQQGAPVLSALPRGWPLMVLDLKDCFFSIPLAEQDREAFAFTLPSVNNQAPARRFQWKVLPQGMTCSPTICQLVVGQVLEPLRLKHPSLCMLHYMDDLLLAASSHDGLEAAGEEVISTLERAGFTISPDKIQREPGVQYLGYKLGSTYVAPVGLVAEPRIATLWDVQKLVGSLQWLRPALGIPPRLMGPFYEQLRGSDPNEAREWNLDMKMAWREIVQLSTTAALERWDPALPLEGAVARCEQGAIGVLGQGLSTHPRPCLWLFSTQPTKAFTAWLEVLTLLITKLRASAVRTFGKEVDILLLPACFREDLPLPEGILLALKGFAGKIRSSDTPSIFDIARPLHVSLKVRVTDHPVPGPTVFTDASSSTHKGVVVWREGPRWEIKEIADLGASVQQLEARAVAMALLLWPTTPTNVVTDSAFVAKMLLKMGQEGVPSTAAAFILEDALSQRSAMAAVLHVRSHSEVPGFFTEGNDVADSQATFQAYPLREAKDLHTALHIGPRALSKACNISMQQAREVVQTCPHCNSAPALEAGVNPRGLEPLQIWQTDFTLEPRMAPRSWLAVTVDTASSAIVVTQHGRVTSVAAQHHWATAIAVLGRPKAIKTDNGSCFTSKSTREWLARWGIAHTTGIPGNSQGQAMVERANRLLKDKIRVLAEGDGFMKRIPTSKQGELLAKAMYALNHFERGENTKTPIQKHWRPTVLTEGPPVKIRIETGEWEKGWNVLVWGRGYAAVKNRDTDKVIWVPSRKVKPDITQKDEVTKKDEASPLFAGISDWIPWGDEQEGLQGETASNKQERPGEDTLAANKS</sequence>
<reference evidence="40" key="1">
    <citation type="submission" date="2016-11" db="EMBL/GenBank/DDBJ databases">
        <authorList>
            <person name="Jaros S."/>
            <person name="Januszkiewicz K."/>
            <person name="Wedrychowicz H."/>
        </authorList>
    </citation>
    <scope>NUCLEOTIDE SEQUENCE</scope>
    <source>
        <strain evidence="40">Ev21</strain>
    </source>
</reference>
<comment type="cofactor">
    <cofactor evidence="2">
        <name>Mg(2+)</name>
        <dbReference type="ChEBI" id="CHEBI:18420"/>
    </cofactor>
</comment>
<dbReference type="PROSITE" id="PS50175">
    <property type="entry name" value="ASP_PROT_RETROV"/>
    <property type="match status" value="1"/>
</dbReference>
<evidence type="ECO:0000259" key="33">
    <source>
        <dbReference type="PROSITE" id="PS50158"/>
    </source>
</evidence>
<comment type="subunit">
    <text evidence="23">Active as a homodimer.</text>
</comment>
<dbReference type="InterPro" id="IPR018061">
    <property type="entry name" value="Retropepsins"/>
</dbReference>
<dbReference type="Gene3D" id="3.30.420.10">
    <property type="entry name" value="Ribonuclease H-like superfamily/Ribonuclease H"/>
    <property type="match status" value="2"/>
</dbReference>
<keyword evidence="14" id="KW-0460">Magnesium</keyword>
<feature type="compositionally biased region" description="Basic and acidic residues" evidence="32">
    <location>
        <begin position="128"/>
        <end position="141"/>
    </location>
</feature>
<dbReference type="CDD" id="cd01645">
    <property type="entry name" value="RT_Rtv"/>
    <property type="match status" value="1"/>
</dbReference>
<evidence type="ECO:0000256" key="20">
    <source>
        <dbReference type="ARBA" id="ARBA00023195"/>
    </source>
</evidence>
<keyword evidence="16" id="KW-0229">DNA integration</keyword>
<keyword evidence="15" id="KW-0946">Virion</keyword>
<keyword evidence="22" id="KW-1160">Virus entry into host cell</keyword>
<dbReference type="GO" id="GO:0046718">
    <property type="term" value="P:symbiont entry into host cell"/>
    <property type="evidence" value="ECO:0007669"/>
    <property type="project" value="UniProtKB-KW"/>
</dbReference>
<dbReference type="CDD" id="cd05482">
    <property type="entry name" value="HIV_retropepsin_like"/>
    <property type="match status" value="1"/>
</dbReference>
<evidence type="ECO:0000256" key="32">
    <source>
        <dbReference type="SAM" id="MobiDB-lite"/>
    </source>
</evidence>
<feature type="domain" description="Peptidase A2" evidence="34">
    <location>
        <begin position="609"/>
        <end position="690"/>
    </location>
</feature>
<dbReference type="PROSITE" id="PS50158">
    <property type="entry name" value="ZF_CCHC"/>
    <property type="match status" value="1"/>
</dbReference>
<evidence type="ECO:0000256" key="18">
    <source>
        <dbReference type="ARBA" id="ARBA00023125"/>
    </source>
</evidence>
<evidence type="ECO:0000256" key="14">
    <source>
        <dbReference type="ARBA" id="ARBA00022842"/>
    </source>
</evidence>
<dbReference type="EMBL" id="KY235336">
    <property type="protein sequence ID" value="ATD50327.1"/>
    <property type="molecule type" value="Genomic_DNA"/>
</dbReference>
<evidence type="ECO:0000259" key="39">
    <source>
        <dbReference type="PROSITE" id="PS51027"/>
    </source>
</evidence>
<comment type="subunit">
    <text evidence="25">Homodimer. Homomultimer. Homohexamer.</text>
</comment>
<feature type="DNA-binding region" description="Integrase-type" evidence="31">
    <location>
        <begin position="1502"/>
        <end position="1550"/>
    </location>
</feature>
<dbReference type="Pfam" id="PF02022">
    <property type="entry name" value="Integrase_Zn"/>
    <property type="match status" value="1"/>
</dbReference>
<evidence type="ECO:0000256" key="23">
    <source>
        <dbReference type="ARBA" id="ARBA00038675"/>
    </source>
</evidence>
<evidence type="ECO:0000256" key="28">
    <source>
        <dbReference type="ARBA" id="ARBA00064028"/>
    </source>
</evidence>
<dbReference type="SUPFAM" id="SSF57756">
    <property type="entry name" value="Retrovirus zinc finger-like domains"/>
    <property type="match status" value="1"/>
</dbReference>
<dbReference type="SUPFAM" id="SSF50630">
    <property type="entry name" value="Acid proteases"/>
    <property type="match status" value="1"/>
</dbReference>
<dbReference type="Pfam" id="PF00607">
    <property type="entry name" value="Gag_p24"/>
    <property type="match status" value="1"/>
</dbReference>
<dbReference type="SUPFAM" id="SSF56672">
    <property type="entry name" value="DNA/RNA polymerases"/>
    <property type="match status" value="1"/>
</dbReference>
<dbReference type="InterPro" id="IPR004028">
    <property type="entry name" value="Gag_M"/>
</dbReference>
<name>A0A343K3W1_ALV</name>